<feature type="region of interest" description="Disordered" evidence="1">
    <location>
        <begin position="1367"/>
        <end position="1406"/>
    </location>
</feature>
<feature type="region of interest" description="Disordered" evidence="1">
    <location>
        <begin position="1432"/>
        <end position="1455"/>
    </location>
</feature>
<feature type="compositionally biased region" description="Low complexity" evidence="1">
    <location>
        <begin position="932"/>
        <end position="951"/>
    </location>
</feature>
<feature type="compositionally biased region" description="Polar residues" evidence="1">
    <location>
        <begin position="1224"/>
        <end position="1243"/>
    </location>
</feature>
<feature type="region of interest" description="Disordered" evidence="1">
    <location>
        <begin position="1119"/>
        <end position="1144"/>
    </location>
</feature>
<feature type="compositionally biased region" description="Basic and acidic residues" evidence="1">
    <location>
        <begin position="1382"/>
        <end position="1394"/>
    </location>
</feature>
<feature type="compositionally biased region" description="Polar residues" evidence="1">
    <location>
        <begin position="917"/>
        <end position="928"/>
    </location>
</feature>
<dbReference type="InterPro" id="IPR005062">
    <property type="entry name" value="SAC3/GANP/THP3_conserved"/>
</dbReference>
<feature type="compositionally biased region" description="Low complexity" evidence="1">
    <location>
        <begin position="61"/>
        <end position="75"/>
    </location>
</feature>
<feature type="compositionally biased region" description="Polar residues" evidence="1">
    <location>
        <begin position="1262"/>
        <end position="1275"/>
    </location>
</feature>
<feature type="compositionally biased region" description="Polar residues" evidence="1">
    <location>
        <begin position="683"/>
        <end position="709"/>
    </location>
</feature>
<dbReference type="GO" id="GO:0005737">
    <property type="term" value="C:cytoplasm"/>
    <property type="evidence" value="ECO:0007669"/>
    <property type="project" value="TreeGrafter"/>
</dbReference>
<feature type="region of interest" description="Disordered" evidence="1">
    <location>
        <begin position="1"/>
        <end position="186"/>
    </location>
</feature>
<dbReference type="PANTHER" id="PTHR12436">
    <property type="entry name" value="80 KDA MCM3-ASSOCIATED PROTEIN"/>
    <property type="match status" value="1"/>
</dbReference>
<gene>
    <name evidence="3" type="ORF">TD95_000233</name>
</gene>
<feature type="domain" description="SAC3/GANP/THP3 conserved" evidence="2">
    <location>
        <begin position="306"/>
        <end position="620"/>
    </location>
</feature>
<feature type="compositionally biased region" description="Low complexity" evidence="1">
    <location>
        <begin position="784"/>
        <end position="833"/>
    </location>
</feature>
<name>A0A0F4ZD08_9PEZI</name>
<feature type="compositionally biased region" description="Polar residues" evidence="1">
    <location>
        <begin position="169"/>
        <end position="186"/>
    </location>
</feature>
<feature type="region of interest" description="Disordered" evidence="1">
    <location>
        <begin position="683"/>
        <end position="726"/>
    </location>
</feature>
<feature type="region of interest" description="Disordered" evidence="1">
    <location>
        <begin position="1190"/>
        <end position="1287"/>
    </location>
</feature>
<organism evidence="3 4">
    <name type="scientific">Thielaviopsis punctulata</name>
    <dbReference type="NCBI Taxonomy" id="72032"/>
    <lineage>
        <taxon>Eukaryota</taxon>
        <taxon>Fungi</taxon>
        <taxon>Dikarya</taxon>
        <taxon>Ascomycota</taxon>
        <taxon>Pezizomycotina</taxon>
        <taxon>Sordariomycetes</taxon>
        <taxon>Hypocreomycetidae</taxon>
        <taxon>Microascales</taxon>
        <taxon>Ceratocystidaceae</taxon>
        <taxon>Thielaviopsis</taxon>
    </lineage>
</organism>
<feature type="compositionally biased region" description="Polar residues" evidence="1">
    <location>
        <begin position="127"/>
        <end position="143"/>
    </location>
</feature>
<dbReference type="GO" id="GO:0070390">
    <property type="term" value="C:transcription export complex 2"/>
    <property type="evidence" value="ECO:0007669"/>
    <property type="project" value="TreeGrafter"/>
</dbReference>
<accession>A0A0F4ZD08</accession>
<feature type="compositionally biased region" description="Low complexity" evidence="1">
    <location>
        <begin position="1247"/>
        <end position="1258"/>
    </location>
</feature>
<evidence type="ECO:0000313" key="4">
    <source>
        <dbReference type="Proteomes" id="UP000033483"/>
    </source>
</evidence>
<feature type="compositionally biased region" description="Polar residues" evidence="1">
    <location>
        <begin position="41"/>
        <end position="60"/>
    </location>
</feature>
<dbReference type="Proteomes" id="UP000033483">
    <property type="component" value="Unassembled WGS sequence"/>
</dbReference>
<comment type="caution">
    <text evidence="3">The sequence shown here is derived from an EMBL/GenBank/DDBJ whole genome shotgun (WGS) entry which is preliminary data.</text>
</comment>
<dbReference type="PANTHER" id="PTHR12436:SF3">
    <property type="entry name" value="GERMINAL-CENTER ASSOCIATED NUCLEAR PROTEIN"/>
    <property type="match status" value="1"/>
</dbReference>
<feature type="compositionally biased region" description="Low complexity" evidence="1">
    <location>
        <begin position="847"/>
        <end position="892"/>
    </location>
</feature>
<protein>
    <recommendedName>
        <fullName evidence="2">SAC3/GANP/THP3 conserved domain-containing protein</fullName>
    </recommendedName>
</protein>
<dbReference type="Gene3D" id="1.25.40.990">
    <property type="match status" value="1"/>
</dbReference>
<dbReference type="InterPro" id="IPR045107">
    <property type="entry name" value="SAC3/GANP/THP3"/>
</dbReference>
<feature type="compositionally biased region" description="Basic and acidic residues" evidence="1">
    <location>
        <begin position="1432"/>
        <end position="1445"/>
    </location>
</feature>
<dbReference type="GO" id="GO:0006406">
    <property type="term" value="P:mRNA export from nucleus"/>
    <property type="evidence" value="ECO:0007669"/>
    <property type="project" value="TreeGrafter"/>
</dbReference>
<evidence type="ECO:0000259" key="2">
    <source>
        <dbReference type="Pfam" id="PF03399"/>
    </source>
</evidence>
<feature type="region of interest" description="Disordered" evidence="1">
    <location>
        <begin position="778"/>
        <end position="951"/>
    </location>
</feature>
<feature type="compositionally biased region" description="Polar residues" evidence="1">
    <location>
        <begin position="10"/>
        <end position="20"/>
    </location>
</feature>
<evidence type="ECO:0000256" key="1">
    <source>
        <dbReference type="SAM" id="MobiDB-lite"/>
    </source>
</evidence>
<evidence type="ECO:0000313" key="3">
    <source>
        <dbReference type="EMBL" id="KKA28407.1"/>
    </source>
</evidence>
<dbReference type="EMBL" id="LAEV01001332">
    <property type="protein sequence ID" value="KKA28407.1"/>
    <property type="molecule type" value="Genomic_DNA"/>
</dbReference>
<sequence>MPTFGGNGLGSASQAPTMAASQSPFGQPSGFGSGPAFGASNNPFQTGGSQANDSANNPFMTTTSTGGFGSGSASSNPFQTSSQPEPASNPFLTAPAQSSAPSSGFGKPSPFGAPSGPSKPVPPQPSAFGQPQSNGFGSATASKPSVPELGSQPRNAFGSKAFTKPALGQPNNQNSMRPSQSNTASAVKTFAKPVTTGFSSSNALVPTGPKAADVQLGANAEPMNIQNPYAKRIYQELMANNIYPPIWPSDPGNPANKGTMANFREQYKAYRDKARAALVKAALIDDPDTRRKLSEAIEFKGICEDMCPDYEKMIRITEYDIKLAEKDPNTGFPIPGLMVKKLARSAAGQEAPLPMDVRSVACIRRSVDYLLDDLMKTEENLPQTHGFLWDRTRAIRRDFAFFSTLNKEEMLDQIYCFETITRFHVTALHLMSKPGFAPEDFSEQQEVEQLGKSLLSLIYAYDDCRAQNIVCPNEAEFRAYYLVLRAFDTNILDVLESEWSIGSMIDTPVIQTAVSILQSLKSPRDPRGPIRLGPGSVTAPFCSFFDVVCSAEVSFTMACFAEIHFGRYRRAVLRGLTKAFSRPKVGPAKDITADLINSHLRFDTVEECIDFVELHGLSFTPDADVAPIPGERELVAQAGQSLDHPRLKNAFSRSMVDVKRGSHPLPYLIRNAVYHEGISMTTSKPTFTPKPNTLSPPTALSQQNGTSAFGSVKQSQPFSSSASSTPFCSVQTAPTPTFGGFGNTAQNPTPASNNAFTSTSAAPAAAFTTPFGSLNKPTFGSLAQPSPAQTSLLSQSQQPSSTPSFSFGAKPALPATSTLSPATPTAASSTTASIFDQPKKTPSVFGSSAPAATSSSFSFSSNNAAPAPASTTSFGVSTPSSNSPANPSILNNTSGQAGTAAKAPMQNSPFAFGKPTLTPTPSFTSKSDAQIPAAATTSTPTFPSNPFGTTSAAPVPAATPFASNPPASGFSFPATQAPLNAFQQISQPPFGSLSELNPTAKLAYLSGTSTTPAPKPPVDKKAVLDGFARWYTLGDDGLLQQFQLYVTEEIVKDTFNAYCEQQKREEEEAISAQNLAKAVKFRNYNLSVRYFYKWRRTVRERIMEALRRSGREQLRAYQEAQREERRKAEALKRKTKDRVGETESTRMFHEVAERSLRHLMDVDSAMDISVISSVDEIPPHKAPRLLVGSTWSVPDAPEPTPKAKKAKRKKDNVAMPPPPVPQARRSQSVSSTISAGGKTQSIIEQYAMSRSASLRRSMPPGGSTNMQFARSQFSTPPVDGSPPEKRVSKLSDRWRLKAMGLTTMPDGSVLPDRMAHQMLYQRKHYNDMGSHSLSNSLPSTATRPRRVSTADMDMRVPRAKALAIASPRSGSVNRVPSLTRAAEAEEQRRKRSAEEALGSATETQNVEPLSATKKILLEAQRIREELKAMRSEIQKGTEWMHEESTRICSESPARY</sequence>
<dbReference type="OrthoDB" id="264795at2759"/>
<reference evidence="3 4" key="1">
    <citation type="submission" date="2015-03" db="EMBL/GenBank/DDBJ databases">
        <authorList>
            <person name="Radwan O."/>
            <person name="Al-Naeli F.A."/>
            <person name="Rendon G.A."/>
            <person name="Fields C."/>
        </authorList>
    </citation>
    <scope>NUCLEOTIDE SEQUENCE [LARGE SCALE GENOMIC DNA]</scope>
    <source>
        <strain evidence="3">CR-DP1</strain>
    </source>
</reference>
<feature type="compositionally biased region" description="Low complexity" evidence="1">
    <location>
        <begin position="711"/>
        <end position="726"/>
    </location>
</feature>
<proteinExistence type="predicted"/>
<feature type="compositionally biased region" description="Polar residues" evidence="1">
    <location>
        <begin position="76"/>
        <end position="86"/>
    </location>
</feature>
<dbReference type="Pfam" id="PF03399">
    <property type="entry name" value="SAC3_GANP"/>
    <property type="match status" value="1"/>
</dbReference>
<keyword evidence="4" id="KW-1185">Reference proteome</keyword>